<dbReference type="OrthoDB" id="2168866at2"/>
<sequence>MATIYELTGKYLELVDHEEDLDPTLFHDTLDSITGATEDKANGYAMVDLELSKDEEGLKDEAQRLLKRAKNINTNRKVLRQSLQEAMEAMGMDIIKTDNFTISIRKNPPSVNINDESKIPAYLTKVVYSVDKKEVGNRLKKGEDIPGAELLRKRSLRIK</sequence>
<evidence type="ECO:0000256" key="1">
    <source>
        <dbReference type="SAM" id="Coils"/>
    </source>
</evidence>
<feature type="coiled-coil region" evidence="1">
    <location>
        <begin position="55"/>
        <end position="89"/>
    </location>
</feature>
<dbReference type="STRING" id="1847728.BTM29_11490"/>
<keyword evidence="3" id="KW-1185">Reference proteome</keyword>
<dbReference type="AlphaFoldDB" id="A0A1P8Q5K7"/>
<keyword evidence="1" id="KW-0175">Coiled coil</keyword>
<proteinExistence type="predicted"/>
<dbReference type="InterPro" id="IPR008840">
    <property type="entry name" value="Sipho_Gp157"/>
</dbReference>
<gene>
    <name evidence="2" type="ORF">BTM29_11490</name>
</gene>
<accession>A0A1P8Q5K7</accession>
<evidence type="ECO:0000313" key="3">
    <source>
        <dbReference type="Proteomes" id="UP000187499"/>
    </source>
</evidence>
<organism evidence="2 3">
    <name type="scientific">Companilactobacillus allii</name>
    <dbReference type="NCBI Taxonomy" id="1847728"/>
    <lineage>
        <taxon>Bacteria</taxon>
        <taxon>Bacillati</taxon>
        <taxon>Bacillota</taxon>
        <taxon>Bacilli</taxon>
        <taxon>Lactobacillales</taxon>
        <taxon>Lactobacillaceae</taxon>
        <taxon>Companilactobacillus</taxon>
    </lineage>
</organism>
<dbReference type="KEGG" id="lalw:BTM29_11490"/>
<evidence type="ECO:0000313" key="2">
    <source>
        <dbReference type="EMBL" id="APX73136.1"/>
    </source>
</evidence>
<dbReference type="Proteomes" id="UP000187499">
    <property type="component" value="Chromosome"/>
</dbReference>
<name>A0A1P8Q5K7_9LACO</name>
<protein>
    <recommendedName>
        <fullName evidence="4">Siphovirus Gp157 family protein</fullName>
    </recommendedName>
</protein>
<dbReference type="Pfam" id="PF05565">
    <property type="entry name" value="Sipho_Gp157"/>
    <property type="match status" value="1"/>
</dbReference>
<dbReference type="EMBL" id="CP019323">
    <property type="protein sequence ID" value="APX73136.1"/>
    <property type="molecule type" value="Genomic_DNA"/>
</dbReference>
<reference evidence="3" key="1">
    <citation type="submission" date="2016-12" db="EMBL/GenBank/DDBJ databases">
        <authorList>
            <person name="Jung M.Y."/>
            <person name="Lee S.H."/>
        </authorList>
    </citation>
    <scope>NUCLEOTIDE SEQUENCE [LARGE SCALE GENOMIC DNA]</scope>
    <source>
        <strain evidence="3">WiKim39</strain>
    </source>
</reference>
<evidence type="ECO:0008006" key="4">
    <source>
        <dbReference type="Google" id="ProtNLM"/>
    </source>
</evidence>
<dbReference type="RefSeq" id="WP_076617964.1">
    <property type="nucleotide sequence ID" value="NZ_CP019323.1"/>
</dbReference>